<reference evidence="2" key="1">
    <citation type="journal article" date="2014" name="Int. J. Syst. Evol. Microbiol.">
        <title>Complete genome sequence of Corynebacterium casei LMG S-19264T (=DSM 44701T), isolated from a smear-ripened cheese.</title>
        <authorList>
            <consortium name="US DOE Joint Genome Institute (JGI-PGF)"/>
            <person name="Walter F."/>
            <person name="Albersmeier A."/>
            <person name="Kalinowski J."/>
            <person name="Ruckert C."/>
        </authorList>
    </citation>
    <scope>NUCLEOTIDE SEQUENCE</scope>
    <source>
        <strain evidence="2">JCM 19831</strain>
    </source>
</reference>
<keyword evidence="1" id="KW-0812">Transmembrane</keyword>
<gene>
    <name evidence="2" type="ORF">GCM10007977_059610</name>
</gene>
<feature type="transmembrane region" description="Helical" evidence="1">
    <location>
        <begin position="97"/>
        <end position="118"/>
    </location>
</feature>
<organism evidence="2 3">
    <name type="scientific">Dactylosporangium sucinum</name>
    <dbReference type="NCBI Taxonomy" id="1424081"/>
    <lineage>
        <taxon>Bacteria</taxon>
        <taxon>Bacillati</taxon>
        <taxon>Actinomycetota</taxon>
        <taxon>Actinomycetes</taxon>
        <taxon>Micromonosporales</taxon>
        <taxon>Micromonosporaceae</taxon>
        <taxon>Dactylosporangium</taxon>
    </lineage>
</organism>
<evidence type="ECO:0000313" key="3">
    <source>
        <dbReference type="Proteomes" id="UP000642070"/>
    </source>
</evidence>
<feature type="transmembrane region" description="Helical" evidence="1">
    <location>
        <begin position="6"/>
        <end position="24"/>
    </location>
</feature>
<feature type="transmembrane region" description="Helical" evidence="1">
    <location>
        <begin position="194"/>
        <end position="211"/>
    </location>
</feature>
<feature type="transmembrane region" description="Helical" evidence="1">
    <location>
        <begin position="69"/>
        <end position="90"/>
    </location>
</feature>
<keyword evidence="3" id="KW-1185">Reference proteome</keyword>
<dbReference type="EMBL" id="BMPI01000032">
    <property type="protein sequence ID" value="GGM50005.1"/>
    <property type="molecule type" value="Genomic_DNA"/>
</dbReference>
<feature type="transmembrane region" description="Helical" evidence="1">
    <location>
        <begin position="44"/>
        <end position="63"/>
    </location>
</feature>
<dbReference type="Proteomes" id="UP000642070">
    <property type="component" value="Unassembled WGS sequence"/>
</dbReference>
<dbReference type="AlphaFoldDB" id="A0A917U2A5"/>
<keyword evidence="1" id="KW-1133">Transmembrane helix</keyword>
<feature type="transmembrane region" description="Helical" evidence="1">
    <location>
        <begin position="154"/>
        <end position="174"/>
    </location>
</feature>
<feature type="transmembrane region" description="Helical" evidence="1">
    <location>
        <begin position="249"/>
        <end position="271"/>
    </location>
</feature>
<name>A0A917U2A5_9ACTN</name>
<accession>A0A917U2A5</accession>
<proteinExistence type="predicted"/>
<protein>
    <recommendedName>
        <fullName evidence="4">Integral membrane protein</fullName>
    </recommendedName>
</protein>
<sequence>MTIGPLAALGCAIVAAIGYGLASLLQAIGARRASGTLRILRQPLYAAGVGLDLVAWLMSLVALRTLPVYQVQSVLAGSLAVTVVAVRVCLRVRLRRADVAAIVATIAALVVLAVSAGPMPPIRATTAERAGLLAAAVAVAVLGSVLARAGRASACATAAGLGFGGAALAVQAVNVPSEAWRHPPAAAGRLGTDPAVWALALFAVAGMLLYARALALGDPARATALLWIAEVAAPSAVGVALFGETVRAGWAPAAGLALLVAIGSAAVLATAPAQRALLATSDRPREVTR</sequence>
<evidence type="ECO:0000313" key="2">
    <source>
        <dbReference type="EMBL" id="GGM50005.1"/>
    </source>
</evidence>
<evidence type="ECO:0000256" key="1">
    <source>
        <dbReference type="SAM" id="Phobius"/>
    </source>
</evidence>
<comment type="caution">
    <text evidence="2">The sequence shown here is derived from an EMBL/GenBank/DDBJ whole genome shotgun (WGS) entry which is preliminary data.</text>
</comment>
<reference evidence="2" key="2">
    <citation type="submission" date="2020-09" db="EMBL/GenBank/DDBJ databases">
        <authorList>
            <person name="Sun Q."/>
            <person name="Ohkuma M."/>
        </authorList>
    </citation>
    <scope>NUCLEOTIDE SEQUENCE</scope>
    <source>
        <strain evidence="2">JCM 19831</strain>
    </source>
</reference>
<dbReference type="PANTHER" id="PTHR40761:SF1">
    <property type="entry name" value="CONSERVED INTEGRAL MEMBRANE ALANINE VALINE AND LEUCINE RICH PROTEIN-RELATED"/>
    <property type="match status" value="1"/>
</dbReference>
<feature type="transmembrane region" description="Helical" evidence="1">
    <location>
        <begin position="130"/>
        <end position="147"/>
    </location>
</feature>
<keyword evidence="1" id="KW-0472">Membrane</keyword>
<dbReference type="RefSeq" id="WP_190253279.1">
    <property type="nucleotide sequence ID" value="NZ_BMPI01000032.1"/>
</dbReference>
<dbReference type="PANTHER" id="PTHR40761">
    <property type="entry name" value="CONSERVED INTEGRAL MEMBRANE ALANINE VALINE AND LEUCINE RICH PROTEIN-RELATED"/>
    <property type="match status" value="1"/>
</dbReference>
<evidence type="ECO:0008006" key="4">
    <source>
        <dbReference type="Google" id="ProtNLM"/>
    </source>
</evidence>
<feature type="transmembrane region" description="Helical" evidence="1">
    <location>
        <begin position="223"/>
        <end position="243"/>
    </location>
</feature>